<reference evidence="1 2" key="1">
    <citation type="submission" date="2021-06" db="EMBL/GenBank/DDBJ databases">
        <authorList>
            <person name="Palmer J.M."/>
        </authorList>
    </citation>
    <scope>NUCLEOTIDE SEQUENCE [LARGE SCALE GENOMIC DNA]</scope>
    <source>
        <strain evidence="1 2">GA_2019</strain>
        <tissue evidence="1">Muscle</tissue>
    </source>
</reference>
<evidence type="ECO:0000313" key="2">
    <source>
        <dbReference type="Proteomes" id="UP001476798"/>
    </source>
</evidence>
<dbReference type="EMBL" id="JAHRIO010059985">
    <property type="protein sequence ID" value="MEQ2177112.1"/>
    <property type="molecule type" value="Genomic_DNA"/>
</dbReference>
<gene>
    <name evidence="1" type="ORF">GOODEAATRI_000524</name>
</gene>
<keyword evidence="2" id="KW-1185">Reference proteome</keyword>
<proteinExistence type="predicted"/>
<comment type="caution">
    <text evidence="1">The sequence shown here is derived from an EMBL/GenBank/DDBJ whole genome shotgun (WGS) entry which is preliminary data.</text>
</comment>
<protein>
    <submittedName>
        <fullName evidence="1">Uncharacterized protein</fullName>
    </submittedName>
</protein>
<organism evidence="1 2">
    <name type="scientific">Goodea atripinnis</name>
    <dbReference type="NCBI Taxonomy" id="208336"/>
    <lineage>
        <taxon>Eukaryota</taxon>
        <taxon>Metazoa</taxon>
        <taxon>Chordata</taxon>
        <taxon>Craniata</taxon>
        <taxon>Vertebrata</taxon>
        <taxon>Euteleostomi</taxon>
        <taxon>Actinopterygii</taxon>
        <taxon>Neopterygii</taxon>
        <taxon>Teleostei</taxon>
        <taxon>Neoteleostei</taxon>
        <taxon>Acanthomorphata</taxon>
        <taxon>Ovalentaria</taxon>
        <taxon>Atherinomorphae</taxon>
        <taxon>Cyprinodontiformes</taxon>
        <taxon>Goodeidae</taxon>
        <taxon>Goodea</taxon>
    </lineage>
</organism>
<name>A0ABV0P0C9_9TELE</name>
<accession>A0ABV0P0C9</accession>
<evidence type="ECO:0000313" key="1">
    <source>
        <dbReference type="EMBL" id="MEQ2177112.1"/>
    </source>
</evidence>
<dbReference type="Proteomes" id="UP001476798">
    <property type="component" value="Unassembled WGS sequence"/>
</dbReference>
<sequence>MSFASRVGLELPEPSGGGLQLPGASLHLVGRSSQNQESNTRHRADFAQPKLISAQGKERSSIFISTEIKPAYLLSRRNEIFGKWVEIFLYWDSKPEKVGWHAGLTGT</sequence>